<dbReference type="InterPro" id="IPR006102">
    <property type="entry name" value="Ig-like_GH2"/>
</dbReference>
<organism evidence="15 16">
    <name type="scientific">Sediminitomix flava</name>
    <dbReference type="NCBI Taxonomy" id="379075"/>
    <lineage>
        <taxon>Bacteria</taxon>
        <taxon>Pseudomonadati</taxon>
        <taxon>Bacteroidota</taxon>
        <taxon>Cytophagia</taxon>
        <taxon>Cytophagales</taxon>
        <taxon>Flammeovirgaceae</taxon>
        <taxon>Sediminitomix</taxon>
    </lineage>
</organism>
<evidence type="ECO:0000256" key="1">
    <source>
        <dbReference type="ARBA" id="ARBA00001412"/>
    </source>
</evidence>
<dbReference type="InterPro" id="IPR023232">
    <property type="entry name" value="Glyco_hydro_2_AS"/>
</dbReference>
<proteinExistence type="inferred from homology"/>
<dbReference type="OrthoDB" id="857501at2"/>
<dbReference type="Pfam" id="PF02836">
    <property type="entry name" value="Glyco_hydro_2_C"/>
    <property type="match status" value="1"/>
</dbReference>
<dbReference type="InterPro" id="IPR017853">
    <property type="entry name" value="GH"/>
</dbReference>
<evidence type="ECO:0000259" key="14">
    <source>
        <dbReference type="SMART" id="SM01038"/>
    </source>
</evidence>
<dbReference type="Pfam" id="PF02929">
    <property type="entry name" value="Bgal_small_N"/>
    <property type="match status" value="1"/>
</dbReference>
<sequence length="1097" mass="127210">MKTRYFLALFISFLWSVELSYAQSKNDWENPEVNQINRLPSRATFYNFSSMETALGGDREKSDWYQSLNGDWKFNWVPKPLDKPSDFYQLDYQDQDWTNIEVPSNWEMKGFGRPIYTNSTYPFFNDYPNINHEDNPVGSYIKYFEVDDSWLDRDLILHFGGVTSAFYVWLNGELVGYSEDSRLAAEFEVSKYLKKGKNKLAVQVYRWSDGSYLEAQDHWRMSGIHREVYLLSTPKVRLNDFFVRTDLDEEFKDAQLQIRPEFVANVADRFIEKVGYFGNKSATKFDDWTLITQLYDAENKPVELPHEFKIGKYFTEWYPQRDNVYFGNLIEYKVQNPRKWSTDDPYLYKLVFTLKNEKGGEEQIVSTNIGFREIEFDAKGRLLVNGNMVKMIGVNRHDHHMENGKTLSRADIEEDVRLLKQFNFNAVRTSHYPNDPYFYDLCDREGLYVMDEANLETHGLRGELSNQPEWAKSFIERGIRMVERDKNHPSIIMWSLGNESGMGPNHAAMAAWIKDFDPTRKVHYEGAQGVPTAPNYKRKYYPANSGNPTDPYYVDMLSRMYSSPSELANLIESTSFDSRPVLLCEYAHAMGNSVGNMKEYWDVIYSYDRALGGFIWDWIDQGVVKQDENGVEYLAYGGDFGDTPNDGSFCINGIVAADRTPKPALFECKKVNQPVVIRTKNILEGSFEIYNRHHAKDLSSYQIKWTLLEDGKAIDSGEVARLSTKPYETESFEIKFKKPRAKAGKEYALRIEGFTTEDYFWAEKGHSVFYEQFELPMEQENNRIVKLKGSVQVNDTADSYEVSNTSFKASFSKETGFLTSYELDGKELILSPLKPNFWRAETENDRAYRRAYRRALKLKGERKWLNAVEDFKLQGINLEKSSDQTFVTITTDGVIETLATKLQLVYKVYSNGWVKVDYQVQVADGQPNLPKIGVSLDISDEYEQLSYYGKGPFENYADRNYGAELGFYTSKVSELDYMYIKPQEYGNRTDTRWFRLENKAGKGLLIKGEEALNFSISPYDLNNLESSNHTNELKIRDQLTLDIDHLQMGVGGDDSWSRKAQAHEEFLIKAGNYQYSFYFIPYSKAKDVQNPSALKLL</sequence>
<comment type="subunit">
    <text evidence="5">Monomer.</text>
</comment>
<dbReference type="PANTHER" id="PTHR46323">
    <property type="entry name" value="BETA-GALACTOSIDASE"/>
    <property type="match status" value="1"/>
</dbReference>
<dbReference type="GO" id="GO:0009341">
    <property type="term" value="C:beta-galactosidase complex"/>
    <property type="evidence" value="ECO:0007669"/>
    <property type="project" value="InterPro"/>
</dbReference>
<dbReference type="Gene3D" id="2.60.40.10">
    <property type="entry name" value="Immunoglobulins"/>
    <property type="match status" value="2"/>
</dbReference>
<gene>
    <name evidence="15" type="ORF">BC781_101243</name>
</gene>
<evidence type="ECO:0000256" key="2">
    <source>
        <dbReference type="ARBA" id="ARBA00001913"/>
    </source>
</evidence>
<evidence type="ECO:0000256" key="11">
    <source>
        <dbReference type="ARBA" id="ARBA00032230"/>
    </source>
</evidence>
<dbReference type="Gene3D" id="2.60.120.260">
    <property type="entry name" value="Galactose-binding domain-like"/>
    <property type="match status" value="1"/>
</dbReference>
<evidence type="ECO:0000313" key="15">
    <source>
        <dbReference type="EMBL" id="PWJ43893.1"/>
    </source>
</evidence>
<evidence type="ECO:0000313" key="16">
    <source>
        <dbReference type="Proteomes" id="UP000245535"/>
    </source>
</evidence>
<comment type="catalytic activity">
    <reaction evidence="1 12">
        <text>Hydrolysis of terminal non-reducing beta-D-galactose residues in beta-D-galactosides.</text>
        <dbReference type="EC" id="3.2.1.23"/>
    </reaction>
</comment>
<comment type="caution">
    <text evidence="15">The sequence shown here is derived from an EMBL/GenBank/DDBJ whole genome shotgun (WGS) entry which is preliminary data.</text>
</comment>
<evidence type="ECO:0000256" key="13">
    <source>
        <dbReference type="SAM" id="SignalP"/>
    </source>
</evidence>
<dbReference type="InterPro" id="IPR023230">
    <property type="entry name" value="Glyco_hydro_2_CS"/>
</dbReference>
<dbReference type="PRINTS" id="PR00132">
    <property type="entry name" value="GLHYDRLASE2"/>
</dbReference>
<evidence type="ECO:0000256" key="9">
    <source>
        <dbReference type="ARBA" id="ARBA00022837"/>
    </source>
</evidence>
<dbReference type="InterPro" id="IPR006104">
    <property type="entry name" value="Glyco_hydro_2_N"/>
</dbReference>
<evidence type="ECO:0000256" key="3">
    <source>
        <dbReference type="ARBA" id="ARBA00001959"/>
    </source>
</evidence>
<dbReference type="SUPFAM" id="SSF74650">
    <property type="entry name" value="Galactose mutarotase-like"/>
    <property type="match status" value="1"/>
</dbReference>
<dbReference type="PROSITE" id="PS00608">
    <property type="entry name" value="GLYCOSYL_HYDROL_F2_2"/>
    <property type="match status" value="1"/>
</dbReference>
<dbReference type="InterPro" id="IPR050347">
    <property type="entry name" value="Bact_Beta-galactosidase"/>
</dbReference>
<dbReference type="RefSeq" id="WP_109615421.1">
    <property type="nucleotide sequence ID" value="NZ_QGDO01000001.1"/>
</dbReference>
<dbReference type="EMBL" id="QGDO01000001">
    <property type="protein sequence ID" value="PWJ43893.1"/>
    <property type="molecule type" value="Genomic_DNA"/>
</dbReference>
<dbReference type="AlphaFoldDB" id="A0A315ZFE6"/>
<dbReference type="GO" id="GO:0030246">
    <property type="term" value="F:carbohydrate binding"/>
    <property type="evidence" value="ECO:0007669"/>
    <property type="project" value="InterPro"/>
</dbReference>
<keyword evidence="16" id="KW-1185">Reference proteome</keyword>
<dbReference type="Gene3D" id="2.70.98.10">
    <property type="match status" value="1"/>
</dbReference>
<comment type="similarity">
    <text evidence="4 12">Belongs to the glycosyl hydrolase 2 family.</text>
</comment>
<dbReference type="SUPFAM" id="SSF49303">
    <property type="entry name" value="beta-Galactosidase/glucuronidase domain"/>
    <property type="match status" value="2"/>
</dbReference>
<dbReference type="InterPro" id="IPR036156">
    <property type="entry name" value="Beta-gal/glucu_dom_sf"/>
</dbReference>
<dbReference type="GO" id="GO:0004565">
    <property type="term" value="F:beta-galactosidase activity"/>
    <property type="evidence" value="ECO:0007669"/>
    <property type="project" value="UniProtKB-EC"/>
</dbReference>
<feature type="signal peptide" evidence="13">
    <location>
        <begin position="1"/>
        <end position="22"/>
    </location>
</feature>
<dbReference type="PROSITE" id="PS00719">
    <property type="entry name" value="GLYCOSYL_HYDROL_F2_1"/>
    <property type="match status" value="1"/>
</dbReference>
<reference evidence="15 16" key="1">
    <citation type="submission" date="2018-03" db="EMBL/GenBank/DDBJ databases">
        <title>Genomic Encyclopedia of Archaeal and Bacterial Type Strains, Phase II (KMG-II): from individual species to whole genera.</title>
        <authorList>
            <person name="Goeker M."/>
        </authorList>
    </citation>
    <scope>NUCLEOTIDE SEQUENCE [LARGE SCALE GENOMIC DNA]</scope>
    <source>
        <strain evidence="15 16">DSM 28229</strain>
    </source>
</reference>
<comment type="cofactor">
    <cofactor evidence="3">
        <name>Na(+)</name>
        <dbReference type="ChEBI" id="CHEBI:29101"/>
    </cofactor>
</comment>
<dbReference type="SMART" id="SM01038">
    <property type="entry name" value="Bgal_small_N"/>
    <property type="match status" value="1"/>
</dbReference>
<evidence type="ECO:0000256" key="10">
    <source>
        <dbReference type="ARBA" id="ARBA00023295"/>
    </source>
</evidence>
<dbReference type="FunFam" id="3.20.20.80:FF:000018">
    <property type="entry name" value="Beta-galactosidase"/>
    <property type="match status" value="1"/>
</dbReference>
<dbReference type="InterPro" id="IPR013783">
    <property type="entry name" value="Ig-like_fold"/>
</dbReference>
<dbReference type="InterPro" id="IPR006103">
    <property type="entry name" value="Glyco_hydro_2_cat"/>
</dbReference>
<dbReference type="InterPro" id="IPR014718">
    <property type="entry name" value="GH-type_carb-bd"/>
</dbReference>
<comment type="cofactor">
    <cofactor evidence="2">
        <name>Ca(2+)</name>
        <dbReference type="ChEBI" id="CHEBI:29108"/>
    </cofactor>
</comment>
<feature type="chain" id="PRO_5016247625" description="Beta-galactosidase" evidence="13">
    <location>
        <begin position="23"/>
        <end position="1097"/>
    </location>
</feature>
<dbReference type="InterPro" id="IPR032312">
    <property type="entry name" value="LacZ_4"/>
</dbReference>
<dbReference type="Pfam" id="PF02837">
    <property type="entry name" value="Glyco_hydro_2_N"/>
    <property type="match status" value="1"/>
</dbReference>
<name>A0A315ZFE6_SEDFL</name>
<dbReference type="SUPFAM" id="SSF49785">
    <property type="entry name" value="Galactose-binding domain-like"/>
    <property type="match status" value="1"/>
</dbReference>
<feature type="domain" description="Beta galactosidase small chain/" evidence="14">
    <location>
        <begin position="801"/>
        <end position="1080"/>
    </location>
</feature>
<evidence type="ECO:0000256" key="7">
    <source>
        <dbReference type="ARBA" id="ARBA00013303"/>
    </source>
</evidence>
<evidence type="ECO:0000256" key="6">
    <source>
        <dbReference type="ARBA" id="ARBA00012756"/>
    </source>
</evidence>
<dbReference type="Proteomes" id="UP000245535">
    <property type="component" value="Unassembled WGS sequence"/>
</dbReference>
<accession>A0A315ZFE6</accession>
<keyword evidence="13" id="KW-0732">Signal</keyword>
<dbReference type="Pfam" id="PF16353">
    <property type="entry name" value="LacZ_4"/>
    <property type="match status" value="1"/>
</dbReference>
<evidence type="ECO:0000256" key="5">
    <source>
        <dbReference type="ARBA" id="ARBA00011245"/>
    </source>
</evidence>
<keyword evidence="9" id="KW-0106">Calcium</keyword>
<evidence type="ECO:0000256" key="4">
    <source>
        <dbReference type="ARBA" id="ARBA00007401"/>
    </source>
</evidence>
<dbReference type="PANTHER" id="PTHR46323:SF2">
    <property type="entry name" value="BETA-GALACTOSIDASE"/>
    <property type="match status" value="1"/>
</dbReference>
<dbReference type="Gene3D" id="3.20.20.80">
    <property type="entry name" value="Glycosidases"/>
    <property type="match status" value="1"/>
</dbReference>
<dbReference type="GO" id="GO:0005990">
    <property type="term" value="P:lactose catabolic process"/>
    <property type="evidence" value="ECO:0007669"/>
    <property type="project" value="TreeGrafter"/>
</dbReference>
<dbReference type="InterPro" id="IPR004199">
    <property type="entry name" value="B-gal_small/dom_5"/>
</dbReference>
<dbReference type="SUPFAM" id="SSF51445">
    <property type="entry name" value="(Trans)glycosidases"/>
    <property type="match status" value="1"/>
</dbReference>
<dbReference type="InterPro" id="IPR008979">
    <property type="entry name" value="Galactose-bd-like_sf"/>
</dbReference>
<dbReference type="InterPro" id="IPR011013">
    <property type="entry name" value="Gal_mutarotase_sf_dom"/>
</dbReference>
<protein>
    <recommendedName>
        <fullName evidence="7 12">Beta-galactosidase</fullName>
        <ecNumber evidence="6 12">3.2.1.23</ecNumber>
    </recommendedName>
    <alternativeName>
        <fullName evidence="11 12">Lactase</fullName>
    </alternativeName>
</protein>
<dbReference type="InterPro" id="IPR006101">
    <property type="entry name" value="Glyco_hydro_2"/>
</dbReference>
<keyword evidence="10 12" id="KW-0326">Glycosidase</keyword>
<dbReference type="Pfam" id="PF00703">
    <property type="entry name" value="Glyco_hydro_2"/>
    <property type="match status" value="1"/>
</dbReference>
<evidence type="ECO:0000256" key="12">
    <source>
        <dbReference type="RuleBase" id="RU361154"/>
    </source>
</evidence>
<keyword evidence="8 12" id="KW-0378">Hydrolase</keyword>
<dbReference type="EC" id="3.2.1.23" evidence="6 12"/>
<evidence type="ECO:0000256" key="8">
    <source>
        <dbReference type="ARBA" id="ARBA00022801"/>
    </source>
</evidence>